<evidence type="ECO:0000313" key="2">
    <source>
        <dbReference type="EMBL" id="KZO93597.1"/>
    </source>
</evidence>
<dbReference type="AlphaFoldDB" id="A0A167JHE2"/>
<protein>
    <submittedName>
        <fullName evidence="2">Uncharacterized protein</fullName>
    </submittedName>
</protein>
<feature type="region of interest" description="Disordered" evidence="1">
    <location>
        <begin position="1"/>
        <end position="35"/>
    </location>
</feature>
<evidence type="ECO:0000256" key="1">
    <source>
        <dbReference type="SAM" id="MobiDB-lite"/>
    </source>
</evidence>
<accession>A0A167JHE2</accession>
<dbReference type="EMBL" id="KV417300">
    <property type="protein sequence ID" value="KZO93597.1"/>
    <property type="molecule type" value="Genomic_DNA"/>
</dbReference>
<keyword evidence="3" id="KW-1185">Reference proteome</keyword>
<evidence type="ECO:0000313" key="3">
    <source>
        <dbReference type="Proteomes" id="UP000076738"/>
    </source>
</evidence>
<name>A0A167JHE2_CALVF</name>
<feature type="compositionally biased region" description="Polar residues" evidence="1">
    <location>
        <begin position="8"/>
        <end position="17"/>
    </location>
</feature>
<organism evidence="2 3">
    <name type="scientific">Calocera viscosa (strain TUFC12733)</name>
    <dbReference type="NCBI Taxonomy" id="1330018"/>
    <lineage>
        <taxon>Eukaryota</taxon>
        <taxon>Fungi</taxon>
        <taxon>Dikarya</taxon>
        <taxon>Basidiomycota</taxon>
        <taxon>Agaricomycotina</taxon>
        <taxon>Dacrymycetes</taxon>
        <taxon>Dacrymycetales</taxon>
        <taxon>Dacrymycetaceae</taxon>
        <taxon>Calocera</taxon>
    </lineage>
</organism>
<reference evidence="2 3" key="1">
    <citation type="journal article" date="2016" name="Mol. Biol. Evol.">
        <title>Comparative Genomics of Early-Diverging Mushroom-Forming Fungi Provides Insights into the Origins of Lignocellulose Decay Capabilities.</title>
        <authorList>
            <person name="Nagy L.G."/>
            <person name="Riley R."/>
            <person name="Tritt A."/>
            <person name="Adam C."/>
            <person name="Daum C."/>
            <person name="Floudas D."/>
            <person name="Sun H."/>
            <person name="Yadav J.S."/>
            <person name="Pangilinan J."/>
            <person name="Larsson K.H."/>
            <person name="Matsuura K."/>
            <person name="Barry K."/>
            <person name="Labutti K."/>
            <person name="Kuo R."/>
            <person name="Ohm R.A."/>
            <person name="Bhattacharya S.S."/>
            <person name="Shirouzu T."/>
            <person name="Yoshinaga Y."/>
            <person name="Martin F.M."/>
            <person name="Grigoriev I.V."/>
            <person name="Hibbett D.S."/>
        </authorList>
    </citation>
    <scope>NUCLEOTIDE SEQUENCE [LARGE SCALE GENOMIC DNA]</scope>
    <source>
        <strain evidence="2 3">TUFC12733</strain>
    </source>
</reference>
<sequence>MAVWGSRTRGTGMQSGSEEMMPSSGRPPSGLWRPRRRPRSLQLYLQLPSSRYPSFISTPALLWLMKLLCATG</sequence>
<dbReference type="Proteomes" id="UP000076738">
    <property type="component" value="Unassembled WGS sequence"/>
</dbReference>
<proteinExistence type="predicted"/>
<gene>
    <name evidence="2" type="ORF">CALVIDRAFT_245167</name>
</gene>